<comment type="caution">
    <text evidence="3">The sequence shown here is derived from an EMBL/GenBank/DDBJ whole genome shotgun (WGS) entry which is preliminary data.</text>
</comment>
<name>A0A501WGT3_9BACT</name>
<gene>
    <name evidence="3" type="ORF">FJM65_02475</name>
</gene>
<dbReference type="InterPro" id="IPR006016">
    <property type="entry name" value="UspA"/>
</dbReference>
<dbReference type="InterPro" id="IPR014729">
    <property type="entry name" value="Rossmann-like_a/b/a_fold"/>
</dbReference>
<evidence type="ECO:0000313" key="4">
    <source>
        <dbReference type="Proteomes" id="UP000316727"/>
    </source>
</evidence>
<evidence type="ECO:0000259" key="2">
    <source>
        <dbReference type="Pfam" id="PF00582"/>
    </source>
</evidence>
<feature type="domain" description="UspA" evidence="2">
    <location>
        <begin position="153"/>
        <end position="276"/>
    </location>
</feature>
<dbReference type="Proteomes" id="UP000316727">
    <property type="component" value="Unassembled WGS sequence"/>
</dbReference>
<dbReference type="PANTHER" id="PTHR46268:SF6">
    <property type="entry name" value="UNIVERSAL STRESS PROTEIN UP12"/>
    <property type="match status" value="1"/>
</dbReference>
<dbReference type="RefSeq" id="WP_140619054.1">
    <property type="nucleotide sequence ID" value="NZ_VFRQ01000001.1"/>
</dbReference>
<dbReference type="CDD" id="cd00293">
    <property type="entry name" value="USP-like"/>
    <property type="match status" value="1"/>
</dbReference>
<dbReference type="Pfam" id="PF00582">
    <property type="entry name" value="Usp"/>
    <property type="match status" value="2"/>
</dbReference>
<sequence>MERTLNIMVPVDFTPVSYKALEFLGLLMQKTPVNVHLVHVVQVNTAEWAGGTEESETLDRNEIRELDEKAARQFEALRQQVSFNFTTDILHGGLTTTLAKYADHHKIDLVLMGTEGADGWYERISGSEAQHVVRYTHVPVITVHQHASLTPIQNILWVADFEAEKQPQNSVDTIKALQQLFGAKLHLLQIVGKEDEAHISRIQAGMRRFAEELQLQNYELHLHRDYKVPAGVRNFNQATDMDLVLIGTHARKGFGHIFYGSVAETLVNHCIRPLLTYHLK</sequence>
<dbReference type="InterPro" id="IPR006015">
    <property type="entry name" value="Universal_stress_UspA"/>
</dbReference>
<dbReference type="PANTHER" id="PTHR46268">
    <property type="entry name" value="STRESS RESPONSE PROTEIN NHAX"/>
    <property type="match status" value="1"/>
</dbReference>
<dbReference type="EMBL" id="VFRQ01000001">
    <property type="protein sequence ID" value="TPE46227.1"/>
    <property type="molecule type" value="Genomic_DNA"/>
</dbReference>
<accession>A0A501WGT3</accession>
<reference evidence="3 4" key="1">
    <citation type="submission" date="2019-06" db="EMBL/GenBank/DDBJ databases">
        <title>A novel bacterium of genus Pontibacter, isolated from marine sediment.</title>
        <authorList>
            <person name="Huang H."/>
            <person name="Mo K."/>
            <person name="Hu Y."/>
        </authorList>
    </citation>
    <scope>NUCLEOTIDE SEQUENCE [LARGE SCALE GENOMIC DNA]</scope>
    <source>
        <strain evidence="3 4">HB172049</strain>
    </source>
</reference>
<dbReference type="AlphaFoldDB" id="A0A501WGT3"/>
<dbReference type="OrthoDB" id="1522603at2"/>
<organism evidence="3 4">
    <name type="scientific">Pontibacter mangrovi</name>
    <dbReference type="NCBI Taxonomy" id="2589816"/>
    <lineage>
        <taxon>Bacteria</taxon>
        <taxon>Pseudomonadati</taxon>
        <taxon>Bacteroidota</taxon>
        <taxon>Cytophagia</taxon>
        <taxon>Cytophagales</taxon>
        <taxon>Hymenobacteraceae</taxon>
        <taxon>Pontibacter</taxon>
    </lineage>
</organism>
<keyword evidence="4" id="KW-1185">Reference proteome</keyword>
<dbReference type="SUPFAM" id="SSF52402">
    <property type="entry name" value="Adenine nucleotide alpha hydrolases-like"/>
    <property type="match status" value="2"/>
</dbReference>
<evidence type="ECO:0000313" key="3">
    <source>
        <dbReference type="EMBL" id="TPE46227.1"/>
    </source>
</evidence>
<dbReference type="Gene3D" id="3.40.50.620">
    <property type="entry name" value="HUPs"/>
    <property type="match status" value="2"/>
</dbReference>
<evidence type="ECO:0000256" key="1">
    <source>
        <dbReference type="ARBA" id="ARBA00008791"/>
    </source>
</evidence>
<protein>
    <submittedName>
        <fullName evidence="3">Universal stress protein</fullName>
    </submittedName>
</protein>
<dbReference type="PRINTS" id="PR01438">
    <property type="entry name" value="UNVRSLSTRESS"/>
</dbReference>
<feature type="domain" description="UspA" evidence="2">
    <location>
        <begin position="6"/>
        <end position="144"/>
    </location>
</feature>
<comment type="similarity">
    <text evidence="1">Belongs to the universal stress protein A family.</text>
</comment>
<proteinExistence type="inferred from homology"/>